<feature type="coiled-coil region" evidence="1">
    <location>
        <begin position="45"/>
        <end position="72"/>
    </location>
</feature>
<evidence type="ECO:0000313" key="3">
    <source>
        <dbReference type="EMBL" id="TEY81692.1"/>
    </source>
</evidence>
<sequence length="154" mass="18165">MALVEQVVNVYADQVFKGDDYEEFMGTIVDQLLTVHDEDAAIRDGKLIAQRVSKLTENIKNLQAEQLYIQQELRSERKKAQEEHWSQEQICRLEADFHTKVKKNIEDQTEADTERLEKQGEGKESDKKVKELLEEVDKKMKDKEKAEKKFWHDK</sequence>
<accession>A0A4Y8DDM2</accession>
<keyword evidence="1" id="KW-0175">Coiled coil</keyword>
<evidence type="ECO:0000256" key="1">
    <source>
        <dbReference type="SAM" id="Coils"/>
    </source>
</evidence>
<keyword evidence="4" id="KW-1185">Reference proteome</keyword>
<protein>
    <submittedName>
        <fullName evidence="3">Uncharacterized protein</fullName>
    </submittedName>
</protein>
<feature type="region of interest" description="Disordered" evidence="2">
    <location>
        <begin position="104"/>
        <end position="129"/>
    </location>
</feature>
<organism evidence="3 4">
    <name type="scientific">Botryotinia calthae</name>
    <dbReference type="NCBI Taxonomy" id="38488"/>
    <lineage>
        <taxon>Eukaryota</taxon>
        <taxon>Fungi</taxon>
        <taxon>Dikarya</taxon>
        <taxon>Ascomycota</taxon>
        <taxon>Pezizomycotina</taxon>
        <taxon>Leotiomycetes</taxon>
        <taxon>Helotiales</taxon>
        <taxon>Sclerotiniaceae</taxon>
        <taxon>Botryotinia</taxon>
    </lineage>
</organism>
<comment type="caution">
    <text evidence="3">The sequence shown here is derived from an EMBL/GenBank/DDBJ whole genome shotgun (WGS) entry which is preliminary data.</text>
</comment>
<gene>
    <name evidence="3" type="ORF">BOTCAL_0032g00350</name>
</gene>
<dbReference type="EMBL" id="PHWZ01000032">
    <property type="protein sequence ID" value="TEY81692.1"/>
    <property type="molecule type" value="Genomic_DNA"/>
</dbReference>
<dbReference type="Proteomes" id="UP000297299">
    <property type="component" value="Unassembled WGS sequence"/>
</dbReference>
<proteinExistence type="predicted"/>
<name>A0A4Y8DDM2_9HELO</name>
<dbReference type="OrthoDB" id="3556376at2759"/>
<dbReference type="AlphaFoldDB" id="A0A4Y8DDM2"/>
<evidence type="ECO:0000256" key="2">
    <source>
        <dbReference type="SAM" id="MobiDB-lite"/>
    </source>
</evidence>
<evidence type="ECO:0000313" key="4">
    <source>
        <dbReference type="Proteomes" id="UP000297299"/>
    </source>
</evidence>
<reference evidence="3 4" key="1">
    <citation type="submission" date="2017-11" db="EMBL/GenBank/DDBJ databases">
        <title>Comparative genomics of Botrytis spp.</title>
        <authorList>
            <person name="Valero-Jimenez C.A."/>
            <person name="Tapia P."/>
            <person name="Veloso J."/>
            <person name="Silva-Moreno E."/>
            <person name="Staats M."/>
            <person name="Valdes J.H."/>
            <person name="Van Kan J.A.L."/>
        </authorList>
    </citation>
    <scope>NUCLEOTIDE SEQUENCE [LARGE SCALE GENOMIC DNA]</scope>
    <source>
        <strain evidence="3 4">MUCL2830</strain>
    </source>
</reference>